<keyword evidence="2" id="KW-0472">Membrane</keyword>
<dbReference type="GO" id="GO:0008658">
    <property type="term" value="F:penicillin binding"/>
    <property type="evidence" value="ECO:0007669"/>
    <property type="project" value="InterPro"/>
</dbReference>
<dbReference type="Gene3D" id="3.40.710.10">
    <property type="entry name" value="DD-peptidase/beta-lactamase superfamily"/>
    <property type="match status" value="1"/>
</dbReference>
<dbReference type="NCBIfam" id="NF000326">
    <property type="entry name" value="blaR1_generic"/>
    <property type="match status" value="1"/>
</dbReference>
<protein>
    <submittedName>
        <fullName evidence="5">Bla regulator protein BlaR1</fullName>
    </submittedName>
</protein>
<evidence type="ECO:0000256" key="2">
    <source>
        <dbReference type="SAM" id="Phobius"/>
    </source>
</evidence>
<dbReference type="Pfam" id="PF00905">
    <property type="entry name" value="Transpeptidase"/>
    <property type="match status" value="1"/>
</dbReference>
<dbReference type="EMBL" id="SLUN01000002">
    <property type="protein sequence ID" value="TCL76435.1"/>
    <property type="molecule type" value="Genomic_DNA"/>
</dbReference>
<keyword evidence="2" id="KW-1133">Transmembrane helix</keyword>
<dbReference type="CDD" id="cd07341">
    <property type="entry name" value="M56_BlaR1_MecR1_like"/>
    <property type="match status" value="1"/>
</dbReference>
<dbReference type="OrthoDB" id="9762883at2"/>
<dbReference type="Pfam" id="PF05569">
    <property type="entry name" value="Peptidase_M56"/>
    <property type="match status" value="1"/>
</dbReference>
<keyword evidence="6" id="KW-1185">Reference proteome</keyword>
<dbReference type="PANTHER" id="PTHR34978:SF3">
    <property type="entry name" value="SLR0241 PROTEIN"/>
    <property type="match status" value="1"/>
</dbReference>
<sequence>MWFQPFWSWLLNTSLMGAVLTGVILLFQAALGRRMDARWRYGLWLLLLIRLLLPAAPASPWSVYHLVDPWRHWFAHSATGAGPAARFAAERRGMSFQGPGGLSDAEVGVRRVNHQPVLFLIWLAGAAGFGAYWVRLNLRTARRLRDRRPVTDEAARQLLARCRARMGIRAPIALLETDRLRTPALYGITAPALLLPAGLAARITPGQLEGIFLHELAHYKRRDPLVQGIGCLLQAIHWFNPVLAYAFHRMRAEREAACDALALSYLEPRQYREYGAALLFFLEKPAPPEACGTVSLLGEQAGLKRRIAGIAGFRRRGLGQRLYGGLLLAFIGALALTNANAFAPPVPERPRPERVRPVDWAADFRGYQGCFVLLDRATNEYTIYNEAQARERVSPDSTFKICAALLGLEHGAIIGRDTGLKWDGTIYPIPAWNHDQTLASAMAASVNWYFETLCRRVGPVKLRRDLRALDYGNADVSDGSAAFWLESSLKISPLEQVAFLRKLAEGGLLLAQRHAATVREAIPAVARQGAVLAGKTGSGLVNGKYVRGWFVGYLQSRGRQYCFATYLQGDGVDGKRARELTYRLLARQNLW</sequence>
<gene>
    <name evidence="5" type="ORF">EDC14_1002194</name>
</gene>
<feature type="domain" description="Penicillin-binding protein transpeptidase" evidence="3">
    <location>
        <begin position="369"/>
        <end position="584"/>
    </location>
</feature>
<evidence type="ECO:0000313" key="5">
    <source>
        <dbReference type="EMBL" id="TCL76435.1"/>
    </source>
</evidence>
<dbReference type="PANTHER" id="PTHR34978">
    <property type="entry name" value="POSSIBLE SENSOR-TRANSDUCER PROTEIN BLAR"/>
    <property type="match status" value="1"/>
</dbReference>
<feature type="domain" description="Peptidase M56" evidence="4">
    <location>
        <begin position="10"/>
        <end position="308"/>
    </location>
</feature>
<evidence type="ECO:0000256" key="1">
    <source>
        <dbReference type="ARBA" id="ARBA00011075"/>
    </source>
</evidence>
<accession>A0A4R1SA98</accession>
<comment type="caution">
    <text evidence="5">The sequence shown here is derived from an EMBL/GenBank/DDBJ whole genome shotgun (WGS) entry which is preliminary data.</text>
</comment>
<dbReference type="InterPro" id="IPR008756">
    <property type="entry name" value="Peptidase_M56"/>
</dbReference>
<evidence type="ECO:0000313" key="6">
    <source>
        <dbReference type="Proteomes" id="UP000295008"/>
    </source>
</evidence>
<reference evidence="5 6" key="1">
    <citation type="submission" date="2019-03" db="EMBL/GenBank/DDBJ databases">
        <title>Genomic Encyclopedia of Type Strains, Phase IV (KMG-IV): sequencing the most valuable type-strain genomes for metagenomic binning, comparative biology and taxonomic classification.</title>
        <authorList>
            <person name="Goeker M."/>
        </authorList>
    </citation>
    <scope>NUCLEOTIDE SEQUENCE [LARGE SCALE GENOMIC DNA]</scope>
    <source>
        <strain evidence="5 6">LX-B</strain>
    </source>
</reference>
<dbReference type="AlphaFoldDB" id="A0A4R1SA98"/>
<dbReference type="Proteomes" id="UP000295008">
    <property type="component" value="Unassembled WGS sequence"/>
</dbReference>
<evidence type="ECO:0000259" key="4">
    <source>
        <dbReference type="Pfam" id="PF05569"/>
    </source>
</evidence>
<feature type="transmembrane region" description="Helical" evidence="2">
    <location>
        <begin position="322"/>
        <end position="343"/>
    </location>
</feature>
<feature type="transmembrane region" description="Helical" evidence="2">
    <location>
        <begin position="117"/>
        <end position="138"/>
    </location>
</feature>
<dbReference type="InterPro" id="IPR001460">
    <property type="entry name" value="PCN-bd_Tpept"/>
</dbReference>
<feature type="transmembrane region" description="Helical" evidence="2">
    <location>
        <begin position="184"/>
        <end position="205"/>
    </location>
</feature>
<dbReference type="Gene3D" id="3.30.2010.10">
    <property type="entry name" value="Metalloproteases ('zincins'), catalytic domain"/>
    <property type="match status" value="1"/>
</dbReference>
<feature type="transmembrane region" description="Helical" evidence="2">
    <location>
        <begin position="225"/>
        <end position="247"/>
    </location>
</feature>
<dbReference type="InterPro" id="IPR052173">
    <property type="entry name" value="Beta-lactam_resp_regulator"/>
</dbReference>
<feature type="transmembrane region" description="Helical" evidence="2">
    <location>
        <begin position="43"/>
        <end position="64"/>
    </location>
</feature>
<feature type="transmembrane region" description="Helical" evidence="2">
    <location>
        <begin position="6"/>
        <end position="31"/>
    </location>
</feature>
<comment type="similarity">
    <text evidence="1">Belongs to the peptidase M56 family.</text>
</comment>
<proteinExistence type="inferred from homology"/>
<dbReference type="InterPro" id="IPR012338">
    <property type="entry name" value="Beta-lactam/transpept-like"/>
</dbReference>
<dbReference type="SUPFAM" id="SSF56601">
    <property type="entry name" value="beta-lactamase/transpeptidase-like"/>
    <property type="match status" value="1"/>
</dbReference>
<name>A0A4R1SA98_HYDET</name>
<dbReference type="RefSeq" id="WP_132012615.1">
    <property type="nucleotide sequence ID" value="NZ_SLUN01000002.1"/>
</dbReference>
<evidence type="ECO:0000259" key="3">
    <source>
        <dbReference type="Pfam" id="PF00905"/>
    </source>
</evidence>
<organism evidence="5 6">
    <name type="scientific">Hydrogenispora ethanolica</name>
    <dbReference type="NCBI Taxonomy" id="1082276"/>
    <lineage>
        <taxon>Bacteria</taxon>
        <taxon>Bacillati</taxon>
        <taxon>Bacillota</taxon>
        <taxon>Hydrogenispora</taxon>
    </lineage>
</organism>
<keyword evidence="2" id="KW-0812">Transmembrane</keyword>